<protein>
    <submittedName>
        <fullName evidence="11">Ferric enterobactin transport ATP-binding protein FepC</fullName>
    </submittedName>
</protein>
<dbReference type="EMBL" id="VSSQ01007103">
    <property type="protein sequence ID" value="MPM34856.1"/>
    <property type="molecule type" value="Genomic_DNA"/>
</dbReference>
<dbReference type="InterPro" id="IPR051535">
    <property type="entry name" value="Siderophore_ABC-ATPase"/>
</dbReference>
<keyword evidence="4" id="KW-0547">Nucleotide-binding</keyword>
<dbReference type="PROSITE" id="PS00211">
    <property type="entry name" value="ABC_TRANSPORTER_1"/>
    <property type="match status" value="1"/>
</dbReference>
<feature type="compositionally biased region" description="Polar residues" evidence="9">
    <location>
        <begin position="276"/>
        <end position="288"/>
    </location>
</feature>
<dbReference type="InterPro" id="IPR003439">
    <property type="entry name" value="ABC_transporter-like_ATP-bd"/>
</dbReference>
<reference evidence="11" key="1">
    <citation type="submission" date="2019-08" db="EMBL/GenBank/DDBJ databases">
        <authorList>
            <person name="Kucharzyk K."/>
            <person name="Murdoch R.W."/>
            <person name="Higgins S."/>
            <person name="Loffler F."/>
        </authorList>
    </citation>
    <scope>NUCLEOTIDE SEQUENCE</scope>
</reference>
<organism evidence="11">
    <name type="scientific">bioreactor metagenome</name>
    <dbReference type="NCBI Taxonomy" id="1076179"/>
    <lineage>
        <taxon>unclassified sequences</taxon>
        <taxon>metagenomes</taxon>
        <taxon>ecological metagenomes</taxon>
    </lineage>
</organism>
<comment type="caution">
    <text evidence="11">The sequence shown here is derived from an EMBL/GenBank/DDBJ whole genome shotgun (WGS) entry which is preliminary data.</text>
</comment>
<evidence type="ECO:0000256" key="3">
    <source>
        <dbReference type="ARBA" id="ARBA00022475"/>
    </source>
</evidence>
<dbReference type="GO" id="GO:0005524">
    <property type="term" value="F:ATP binding"/>
    <property type="evidence" value="ECO:0007669"/>
    <property type="project" value="UniProtKB-KW"/>
</dbReference>
<dbReference type="InterPro" id="IPR017871">
    <property type="entry name" value="ABC_transporter-like_CS"/>
</dbReference>
<dbReference type="CDD" id="cd03214">
    <property type="entry name" value="ABC_Iron-Siderophores_B12_Hemin"/>
    <property type="match status" value="1"/>
</dbReference>
<evidence type="ECO:0000256" key="2">
    <source>
        <dbReference type="ARBA" id="ARBA00022448"/>
    </source>
</evidence>
<comment type="subcellular location">
    <subcellularLocation>
        <location evidence="1">Cell membrane</location>
        <topology evidence="1">Peripheral membrane protein</topology>
    </subcellularLocation>
</comment>
<evidence type="ECO:0000256" key="6">
    <source>
        <dbReference type="ARBA" id="ARBA00023004"/>
    </source>
</evidence>
<keyword evidence="6" id="KW-0408">Iron</keyword>
<gene>
    <name evidence="11" type="primary">fepC_5</name>
    <name evidence="11" type="ORF">SDC9_81446</name>
</gene>
<dbReference type="Pfam" id="PF00005">
    <property type="entry name" value="ABC_tran"/>
    <property type="match status" value="1"/>
</dbReference>
<dbReference type="GO" id="GO:0016887">
    <property type="term" value="F:ATP hydrolysis activity"/>
    <property type="evidence" value="ECO:0007669"/>
    <property type="project" value="InterPro"/>
</dbReference>
<evidence type="ECO:0000259" key="10">
    <source>
        <dbReference type="PROSITE" id="PS50893"/>
    </source>
</evidence>
<dbReference type="PANTHER" id="PTHR42771">
    <property type="entry name" value="IRON(3+)-HYDROXAMATE IMPORT ATP-BINDING PROTEIN FHUC"/>
    <property type="match status" value="1"/>
</dbReference>
<keyword evidence="8" id="KW-0472">Membrane</keyword>
<evidence type="ECO:0000256" key="4">
    <source>
        <dbReference type="ARBA" id="ARBA00022741"/>
    </source>
</evidence>
<evidence type="ECO:0000313" key="11">
    <source>
        <dbReference type="EMBL" id="MPM34856.1"/>
    </source>
</evidence>
<dbReference type="FunFam" id="3.40.50.300:FF:000134">
    <property type="entry name" value="Iron-enterobactin ABC transporter ATP-binding protein"/>
    <property type="match status" value="1"/>
</dbReference>
<dbReference type="AlphaFoldDB" id="A0A644Z1Z4"/>
<feature type="domain" description="ABC transporter" evidence="10">
    <location>
        <begin position="7"/>
        <end position="243"/>
    </location>
</feature>
<name>A0A644Z1Z4_9ZZZZ</name>
<proteinExistence type="predicted"/>
<dbReference type="InterPro" id="IPR027417">
    <property type="entry name" value="P-loop_NTPase"/>
</dbReference>
<dbReference type="SMART" id="SM00382">
    <property type="entry name" value="AAA"/>
    <property type="match status" value="1"/>
</dbReference>
<accession>A0A644Z1Z4</accession>
<dbReference type="Gene3D" id="3.40.50.300">
    <property type="entry name" value="P-loop containing nucleotide triphosphate hydrolases"/>
    <property type="match status" value="1"/>
</dbReference>
<evidence type="ECO:0000256" key="9">
    <source>
        <dbReference type="SAM" id="MobiDB-lite"/>
    </source>
</evidence>
<dbReference type="InterPro" id="IPR003593">
    <property type="entry name" value="AAA+_ATPase"/>
</dbReference>
<evidence type="ECO:0000256" key="1">
    <source>
        <dbReference type="ARBA" id="ARBA00004202"/>
    </source>
</evidence>
<keyword evidence="2" id="KW-0813">Transport</keyword>
<dbReference type="PROSITE" id="PS50893">
    <property type="entry name" value="ABC_TRANSPORTER_2"/>
    <property type="match status" value="1"/>
</dbReference>
<keyword evidence="3" id="KW-1003">Cell membrane</keyword>
<keyword evidence="5 11" id="KW-0067">ATP-binding</keyword>
<evidence type="ECO:0000256" key="8">
    <source>
        <dbReference type="ARBA" id="ARBA00023136"/>
    </source>
</evidence>
<evidence type="ECO:0000256" key="7">
    <source>
        <dbReference type="ARBA" id="ARBA00023065"/>
    </source>
</evidence>
<evidence type="ECO:0000256" key="5">
    <source>
        <dbReference type="ARBA" id="ARBA00022840"/>
    </source>
</evidence>
<dbReference type="SUPFAM" id="SSF52540">
    <property type="entry name" value="P-loop containing nucleoside triphosphate hydrolases"/>
    <property type="match status" value="1"/>
</dbReference>
<dbReference type="GO" id="GO:0005886">
    <property type="term" value="C:plasma membrane"/>
    <property type="evidence" value="ECO:0007669"/>
    <property type="project" value="UniProtKB-SubCell"/>
</dbReference>
<dbReference type="GO" id="GO:0006811">
    <property type="term" value="P:monoatomic ion transport"/>
    <property type="evidence" value="ECO:0007669"/>
    <property type="project" value="UniProtKB-KW"/>
</dbReference>
<keyword evidence="7" id="KW-0406">Ion transport</keyword>
<sequence>MSAAPHIHGQELTLAYDQRVVSHDLSVEIPHGKITIIVGPNACGKSTLLRAMSRLLTPEKGVVMLDGKAVNSVGSKEFARRLGLLPQQSQAPYGITVGDLAARGRYPHQKMLQQWSYDDEAAVRRALSACGVLDLADRPVDELSGGQRQRVWISLLLAQDPPTMLLDEPTTYLDIANQLEVLELVRQLNQDEGRTMVLVLHDLMLAARYADHLIVMHDGAIAATGTVPEVLTEQLLAEVFQIRAQISVDPLTGRPLVVPLMSLRHERTVQRRSAGDQETSGTTPPMPS</sequence>
<feature type="region of interest" description="Disordered" evidence="9">
    <location>
        <begin position="267"/>
        <end position="288"/>
    </location>
</feature>
<dbReference type="PANTHER" id="PTHR42771:SF2">
    <property type="entry name" value="IRON(3+)-HYDROXAMATE IMPORT ATP-BINDING PROTEIN FHUC"/>
    <property type="match status" value="1"/>
</dbReference>